<proteinExistence type="predicted"/>
<organism evidence="3 4">
    <name type="scientific">Oidiodendron maius (strain Zn)</name>
    <dbReference type="NCBI Taxonomy" id="913774"/>
    <lineage>
        <taxon>Eukaryota</taxon>
        <taxon>Fungi</taxon>
        <taxon>Dikarya</taxon>
        <taxon>Ascomycota</taxon>
        <taxon>Pezizomycotina</taxon>
        <taxon>Leotiomycetes</taxon>
        <taxon>Leotiomycetes incertae sedis</taxon>
        <taxon>Myxotrichaceae</taxon>
        <taxon>Oidiodendron</taxon>
    </lineage>
</organism>
<dbReference type="PANTHER" id="PTHR28187:SF1">
    <property type="entry name" value="PROTEIN RCR1-RELATED"/>
    <property type="match status" value="1"/>
</dbReference>
<dbReference type="PANTHER" id="PTHR28187">
    <property type="entry name" value="PROTEIN RCR1-RELATED"/>
    <property type="match status" value="1"/>
</dbReference>
<dbReference type="STRING" id="913774.A0A0C3HNB6"/>
<keyword evidence="2" id="KW-0472">Membrane</keyword>
<dbReference type="OrthoDB" id="3556830at2759"/>
<feature type="transmembrane region" description="Helical" evidence="2">
    <location>
        <begin position="25"/>
        <end position="45"/>
    </location>
</feature>
<keyword evidence="2" id="KW-0812">Transmembrane</keyword>
<sequence length="143" mass="15975">MANNYCDGYYYNGNCNSNWYNWGRWVLAAGVAVFFIFVFLTLACLRNRRRRRLGLAPMYGTGWIGGRPGYGPNPNQPYYNPNAPPYQAPMGFQQTGNTYNSNEGYYGRDVELQQPPNVYARAGDPVYDAPAGPPPGKGDGVIR</sequence>
<dbReference type="AlphaFoldDB" id="A0A0C3HNB6"/>
<feature type="region of interest" description="Disordered" evidence="1">
    <location>
        <begin position="122"/>
        <end position="143"/>
    </location>
</feature>
<dbReference type="EMBL" id="KN832872">
    <property type="protein sequence ID" value="KIN04525.1"/>
    <property type="molecule type" value="Genomic_DNA"/>
</dbReference>
<reference evidence="4" key="2">
    <citation type="submission" date="2015-01" db="EMBL/GenBank/DDBJ databases">
        <title>Evolutionary Origins and Diversification of the Mycorrhizal Mutualists.</title>
        <authorList>
            <consortium name="DOE Joint Genome Institute"/>
            <consortium name="Mycorrhizal Genomics Consortium"/>
            <person name="Kohler A."/>
            <person name="Kuo A."/>
            <person name="Nagy L.G."/>
            <person name="Floudas D."/>
            <person name="Copeland A."/>
            <person name="Barry K.W."/>
            <person name="Cichocki N."/>
            <person name="Veneault-Fourrey C."/>
            <person name="LaButti K."/>
            <person name="Lindquist E.A."/>
            <person name="Lipzen A."/>
            <person name="Lundell T."/>
            <person name="Morin E."/>
            <person name="Murat C."/>
            <person name="Riley R."/>
            <person name="Ohm R."/>
            <person name="Sun H."/>
            <person name="Tunlid A."/>
            <person name="Henrissat B."/>
            <person name="Grigoriev I.V."/>
            <person name="Hibbett D.S."/>
            <person name="Martin F."/>
        </authorList>
    </citation>
    <scope>NUCLEOTIDE SEQUENCE [LARGE SCALE GENOMIC DNA]</scope>
    <source>
        <strain evidence="4">Zn</strain>
    </source>
</reference>
<dbReference type="HOGENOM" id="CLU_131051_0_0_1"/>
<keyword evidence="4" id="KW-1185">Reference proteome</keyword>
<keyword evidence="2" id="KW-1133">Transmembrane helix</keyword>
<dbReference type="GO" id="GO:0016192">
    <property type="term" value="P:vesicle-mediated transport"/>
    <property type="evidence" value="ECO:0007669"/>
    <property type="project" value="TreeGrafter"/>
</dbReference>
<dbReference type="Pfam" id="PF12273">
    <property type="entry name" value="RCR"/>
    <property type="match status" value="1"/>
</dbReference>
<protein>
    <submittedName>
        <fullName evidence="3">Uncharacterized protein</fullName>
    </submittedName>
</protein>
<gene>
    <name evidence="3" type="ORF">OIDMADRAFT_17553</name>
</gene>
<evidence type="ECO:0000313" key="4">
    <source>
        <dbReference type="Proteomes" id="UP000054321"/>
    </source>
</evidence>
<accession>A0A0C3HNB6</accession>
<evidence type="ECO:0000256" key="2">
    <source>
        <dbReference type="SAM" id="Phobius"/>
    </source>
</evidence>
<reference evidence="3 4" key="1">
    <citation type="submission" date="2014-04" db="EMBL/GenBank/DDBJ databases">
        <authorList>
            <consortium name="DOE Joint Genome Institute"/>
            <person name="Kuo A."/>
            <person name="Martino E."/>
            <person name="Perotto S."/>
            <person name="Kohler A."/>
            <person name="Nagy L.G."/>
            <person name="Floudas D."/>
            <person name="Copeland A."/>
            <person name="Barry K.W."/>
            <person name="Cichocki N."/>
            <person name="Veneault-Fourrey C."/>
            <person name="LaButti K."/>
            <person name="Lindquist E.A."/>
            <person name="Lipzen A."/>
            <person name="Lundell T."/>
            <person name="Morin E."/>
            <person name="Murat C."/>
            <person name="Sun H."/>
            <person name="Tunlid A."/>
            <person name="Henrissat B."/>
            <person name="Grigoriev I.V."/>
            <person name="Hibbett D.S."/>
            <person name="Martin F."/>
            <person name="Nordberg H.P."/>
            <person name="Cantor M.N."/>
            <person name="Hua S.X."/>
        </authorList>
    </citation>
    <scope>NUCLEOTIDE SEQUENCE [LARGE SCALE GENOMIC DNA]</scope>
    <source>
        <strain evidence="3 4">Zn</strain>
    </source>
</reference>
<evidence type="ECO:0000256" key="1">
    <source>
        <dbReference type="SAM" id="MobiDB-lite"/>
    </source>
</evidence>
<dbReference type="InParanoid" id="A0A0C3HNB6"/>
<dbReference type="InterPro" id="IPR020999">
    <property type="entry name" value="Chitin_synth_reg_RCR"/>
</dbReference>
<dbReference type="Proteomes" id="UP000054321">
    <property type="component" value="Unassembled WGS sequence"/>
</dbReference>
<evidence type="ECO:0000313" key="3">
    <source>
        <dbReference type="EMBL" id="KIN04525.1"/>
    </source>
</evidence>
<name>A0A0C3HNB6_OIDMZ</name>